<evidence type="ECO:0000313" key="9">
    <source>
        <dbReference type="EMBL" id="KAK0385539.1"/>
    </source>
</evidence>
<keyword evidence="2 7" id="KW-0645">Protease</keyword>
<keyword evidence="6 7" id="KW-0482">Metalloprotease</keyword>
<dbReference type="Proteomes" id="UP001175261">
    <property type="component" value="Unassembled WGS sequence"/>
</dbReference>
<dbReference type="CDD" id="cd06455">
    <property type="entry name" value="M3A_TOP"/>
    <property type="match status" value="1"/>
</dbReference>
<dbReference type="GO" id="GO:0006508">
    <property type="term" value="P:proteolysis"/>
    <property type="evidence" value="ECO:0007669"/>
    <property type="project" value="UniProtKB-KW"/>
</dbReference>
<reference evidence="9" key="1">
    <citation type="submission" date="2022-10" db="EMBL/GenBank/DDBJ databases">
        <title>Determination and structural analysis of whole genome sequence of Sarocladium strictum F4-1.</title>
        <authorList>
            <person name="Hu L."/>
            <person name="Jiang Y."/>
        </authorList>
    </citation>
    <scope>NUCLEOTIDE SEQUENCE</scope>
    <source>
        <strain evidence="9">F4-1</strain>
    </source>
</reference>
<keyword evidence="10" id="KW-1185">Reference proteome</keyword>
<proteinExistence type="inferred from homology"/>
<name>A0AA39GFD5_SARSR</name>
<keyword evidence="3 7" id="KW-0479">Metal-binding</keyword>
<keyword evidence="4 7" id="KW-0378">Hydrolase</keyword>
<evidence type="ECO:0000259" key="8">
    <source>
        <dbReference type="Pfam" id="PF01432"/>
    </source>
</evidence>
<protein>
    <recommendedName>
        <fullName evidence="8">Peptidase M3A/M3B catalytic domain-containing protein</fullName>
    </recommendedName>
</protein>
<gene>
    <name evidence="9" type="ORF">NLU13_6719</name>
</gene>
<dbReference type="EMBL" id="JAPDFR010000006">
    <property type="protein sequence ID" value="KAK0385539.1"/>
    <property type="molecule type" value="Genomic_DNA"/>
</dbReference>
<dbReference type="InterPro" id="IPR024079">
    <property type="entry name" value="MetalloPept_cat_dom_sf"/>
</dbReference>
<dbReference type="InterPro" id="IPR024080">
    <property type="entry name" value="Neurolysin/TOP_N"/>
</dbReference>
<dbReference type="GO" id="GO:0006518">
    <property type="term" value="P:peptide metabolic process"/>
    <property type="evidence" value="ECO:0007669"/>
    <property type="project" value="TreeGrafter"/>
</dbReference>
<evidence type="ECO:0000256" key="2">
    <source>
        <dbReference type="ARBA" id="ARBA00022670"/>
    </source>
</evidence>
<comment type="cofactor">
    <cofactor evidence="7">
        <name>Zn(2+)</name>
        <dbReference type="ChEBI" id="CHEBI:29105"/>
    </cofactor>
    <text evidence="7">Binds 1 zinc ion.</text>
</comment>
<dbReference type="GO" id="GO:0046872">
    <property type="term" value="F:metal ion binding"/>
    <property type="evidence" value="ECO:0007669"/>
    <property type="project" value="UniProtKB-UniRule"/>
</dbReference>
<dbReference type="Gene3D" id="1.10.1370.10">
    <property type="entry name" value="Neurolysin, domain 3"/>
    <property type="match status" value="2"/>
</dbReference>
<comment type="similarity">
    <text evidence="1 7">Belongs to the peptidase M3 family.</text>
</comment>
<dbReference type="Pfam" id="PF01432">
    <property type="entry name" value="Peptidase_M3"/>
    <property type="match status" value="1"/>
</dbReference>
<dbReference type="PANTHER" id="PTHR11804">
    <property type="entry name" value="PROTEASE M3 THIMET OLIGOPEPTIDASE-RELATED"/>
    <property type="match status" value="1"/>
</dbReference>
<dbReference type="GO" id="GO:0005758">
    <property type="term" value="C:mitochondrial intermembrane space"/>
    <property type="evidence" value="ECO:0007669"/>
    <property type="project" value="TreeGrafter"/>
</dbReference>
<evidence type="ECO:0000256" key="3">
    <source>
        <dbReference type="ARBA" id="ARBA00022723"/>
    </source>
</evidence>
<dbReference type="SUPFAM" id="SSF55486">
    <property type="entry name" value="Metalloproteases ('zincins'), catalytic domain"/>
    <property type="match status" value="1"/>
</dbReference>
<organism evidence="9 10">
    <name type="scientific">Sarocladium strictum</name>
    <name type="common">Black bundle disease fungus</name>
    <name type="synonym">Acremonium strictum</name>
    <dbReference type="NCBI Taxonomy" id="5046"/>
    <lineage>
        <taxon>Eukaryota</taxon>
        <taxon>Fungi</taxon>
        <taxon>Dikarya</taxon>
        <taxon>Ascomycota</taxon>
        <taxon>Pezizomycotina</taxon>
        <taxon>Sordariomycetes</taxon>
        <taxon>Hypocreomycetidae</taxon>
        <taxon>Hypocreales</taxon>
        <taxon>Sarocladiaceae</taxon>
        <taxon>Sarocladium</taxon>
    </lineage>
</organism>
<evidence type="ECO:0000256" key="6">
    <source>
        <dbReference type="ARBA" id="ARBA00023049"/>
    </source>
</evidence>
<dbReference type="AlphaFoldDB" id="A0AA39GFD5"/>
<evidence type="ECO:0000256" key="7">
    <source>
        <dbReference type="RuleBase" id="RU003435"/>
    </source>
</evidence>
<dbReference type="Gene3D" id="1.20.1050.40">
    <property type="entry name" value="Endopeptidase. Chain P, domain 1"/>
    <property type="match status" value="1"/>
</dbReference>
<evidence type="ECO:0000256" key="4">
    <source>
        <dbReference type="ARBA" id="ARBA00022801"/>
    </source>
</evidence>
<accession>A0AA39GFD5</accession>
<dbReference type="InterPro" id="IPR001567">
    <property type="entry name" value="Pept_M3A_M3B_dom"/>
</dbReference>
<dbReference type="PANTHER" id="PTHR11804:SF84">
    <property type="entry name" value="SACCHAROLYSIN"/>
    <property type="match status" value="1"/>
</dbReference>
<sequence length="674" mass="77307">MMLSVPPQPPPQLPAIEDIVPQTQRLLDRYDAVCDSIVHSVTPETATFENVLKPLIVVENETNGGLGVIAMLQYASPIPEVRRASEEAVALMGSCSSARRERRDMYRLVQAVHDRGERLGTEAQKYLDTEFKEYRRFGHGILSPTQIQEYSQRRDEIDELRRKFNRNVREEDGGLWFDVNDLVGIPEESLVQFQQRKGETGNDQRFVRFGHNEMTIAMQYAAKASTRKKLFIAESFRLPQNDRIFKQIITLRDKNARMLGYANHAAFRLEKRVAKNVEWVEELLKNLEEALTPTAREETEQLCAIKWEYLRHQGQTLLHPALCEQDLSKERLDPWDVKFYSRIASEQLQVNRKKIAEYFPLNHVKPAMLDIFASFLQLKFIPAQPELICQSKWHDDVEAWGNQCVNLQSGYSKDDGTRVYPATILMCSFAKESHAPTPLLEHSQLVTMFHELGHGIHDLISRTSYTAFHGYRAPPDFAEAPSVMLENWCWLPDELKRLSCHYTTLDSPTPESIPDNMISNLIKSRSLNRGRWFLRQLALSRYDLAVHTPSDHQSCENMDLGAIFSQIYDPLSLDNHLSPEQRGYPHADFTHLVSGYDAGYYSYLAAHVFAADLFKTIFARDPRDLASWDNYRRGILEPGGSRDCLEMLTTFLGHAPDPSALLQGFEGGKEEENK</sequence>
<feature type="domain" description="Peptidase M3A/M3B catalytic" evidence="8">
    <location>
        <begin position="399"/>
        <end position="665"/>
    </location>
</feature>
<comment type="caution">
    <text evidence="9">The sequence shown here is derived from an EMBL/GenBank/DDBJ whole genome shotgun (WGS) entry which is preliminary data.</text>
</comment>
<evidence type="ECO:0000256" key="5">
    <source>
        <dbReference type="ARBA" id="ARBA00022833"/>
    </source>
</evidence>
<evidence type="ECO:0000256" key="1">
    <source>
        <dbReference type="ARBA" id="ARBA00006040"/>
    </source>
</evidence>
<keyword evidence="5 7" id="KW-0862">Zinc</keyword>
<dbReference type="InterPro" id="IPR024077">
    <property type="entry name" value="Neurolysin/TOP_dom2"/>
</dbReference>
<dbReference type="Gene3D" id="3.40.390.10">
    <property type="entry name" value="Collagenase (Catalytic Domain)"/>
    <property type="match status" value="2"/>
</dbReference>
<evidence type="ECO:0000313" key="10">
    <source>
        <dbReference type="Proteomes" id="UP001175261"/>
    </source>
</evidence>
<dbReference type="InterPro" id="IPR045090">
    <property type="entry name" value="Pept_M3A_M3B"/>
</dbReference>
<dbReference type="GO" id="GO:0004222">
    <property type="term" value="F:metalloendopeptidase activity"/>
    <property type="evidence" value="ECO:0007669"/>
    <property type="project" value="InterPro"/>
</dbReference>